<feature type="region of interest" description="Disordered" evidence="1">
    <location>
        <begin position="67"/>
        <end position="87"/>
    </location>
</feature>
<evidence type="ECO:0000256" key="1">
    <source>
        <dbReference type="SAM" id="MobiDB-lite"/>
    </source>
</evidence>
<dbReference type="EMBL" id="BMAT01004721">
    <property type="protein sequence ID" value="GFR79083.1"/>
    <property type="molecule type" value="Genomic_DNA"/>
</dbReference>
<name>A0AAV4G2B9_9GAST</name>
<proteinExistence type="predicted"/>
<sequence length="158" mass="17896">MHLSISEGVSYREATEPVEAALEALTRKWPLTRILHPPLTHFQESGQFILLLNVSCEEISVDTTSANTHEQISSKVKPRGQASRSKRNLHLSHNYCCSSRASTSWISRRNMVEHFAKFHMLQNQQELSVQESMRPNLSSSADLEMKDTCCLLACLLVQ</sequence>
<accession>A0AAV4G2B9</accession>
<comment type="caution">
    <text evidence="2">The sequence shown here is derived from an EMBL/GenBank/DDBJ whole genome shotgun (WGS) entry which is preliminary data.</text>
</comment>
<evidence type="ECO:0000313" key="2">
    <source>
        <dbReference type="EMBL" id="GFR79083.1"/>
    </source>
</evidence>
<dbReference type="Proteomes" id="UP000762676">
    <property type="component" value="Unassembled WGS sequence"/>
</dbReference>
<evidence type="ECO:0000313" key="3">
    <source>
        <dbReference type="Proteomes" id="UP000762676"/>
    </source>
</evidence>
<organism evidence="2 3">
    <name type="scientific">Elysia marginata</name>
    <dbReference type="NCBI Taxonomy" id="1093978"/>
    <lineage>
        <taxon>Eukaryota</taxon>
        <taxon>Metazoa</taxon>
        <taxon>Spiralia</taxon>
        <taxon>Lophotrochozoa</taxon>
        <taxon>Mollusca</taxon>
        <taxon>Gastropoda</taxon>
        <taxon>Heterobranchia</taxon>
        <taxon>Euthyneura</taxon>
        <taxon>Panpulmonata</taxon>
        <taxon>Sacoglossa</taxon>
        <taxon>Placobranchoidea</taxon>
        <taxon>Plakobranchidae</taxon>
        <taxon>Elysia</taxon>
    </lineage>
</organism>
<reference evidence="2 3" key="1">
    <citation type="journal article" date="2021" name="Elife">
        <title>Chloroplast acquisition without the gene transfer in kleptoplastic sea slugs, Plakobranchus ocellatus.</title>
        <authorList>
            <person name="Maeda T."/>
            <person name="Takahashi S."/>
            <person name="Yoshida T."/>
            <person name="Shimamura S."/>
            <person name="Takaki Y."/>
            <person name="Nagai Y."/>
            <person name="Toyoda A."/>
            <person name="Suzuki Y."/>
            <person name="Arimoto A."/>
            <person name="Ishii H."/>
            <person name="Satoh N."/>
            <person name="Nishiyama T."/>
            <person name="Hasebe M."/>
            <person name="Maruyama T."/>
            <person name="Minagawa J."/>
            <person name="Obokata J."/>
            <person name="Shigenobu S."/>
        </authorList>
    </citation>
    <scope>NUCLEOTIDE SEQUENCE [LARGE SCALE GENOMIC DNA]</scope>
</reference>
<keyword evidence="3" id="KW-1185">Reference proteome</keyword>
<protein>
    <submittedName>
        <fullName evidence="2">Uncharacterized protein</fullName>
    </submittedName>
</protein>
<dbReference type="AlphaFoldDB" id="A0AAV4G2B9"/>
<gene>
    <name evidence="2" type="ORF">ElyMa_002280600</name>
</gene>